<gene>
    <name evidence="1" type="ORF">LCGC14_1740550</name>
</gene>
<accession>A0A0F9HUF1</accession>
<organism evidence="1">
    <name type="scientific">marine sediment metagenome</name>
    <dbReference type="NCBI Taxonomy" id="412755"/>
    <lineage>
        <taxon>unclassified sequences</taxon>
        <taxon>metagenomes</taxon>
        <taxon>ecological metagenomes</taxon>
    </lineage>
</organism>
<protein>
    <submittedName>
        <fullName evidence="1">Uncharacterized protein</fullName>
    </submittedName>
</protein>
<reference evidence="1" key="1">
    <citation type="journal article" date="2015" name="Nature">
        <title>Complex archaea that bridge the gap between prokaryotes and eukaryotes.</title>
        <authorList>
            <person name="Spang A."/>
            <person name="Saw J.H."/>
            <person name="Jorgensen S.L."/>
            <person name="Zaremba-Niedzwiedzka K."/>
            <person name="Martijn J."/>
            <person name="Lind A.E."/>
            <person name="van Eijk R."/>
            <person name="Schleper C."/>
            <person name="Guy L."/>
            <person name="Ettema T.J."/>
        </authorList>
    </citation>
    <scope>NUCLEOTIDE SEQUENCE</scope>
</reference>
<name>A0A0F9HUF1_9ZZZZ</name>
<proteinExistence type="predicted"/>
<evidence type="ECO:0000313" key="1">
    <source>
        <dbReference type="EMBL" id="KKM06777.1"/>
    </source>
</evidence>
<comment type="caution">
    <text evidence="1">The sequence shown here is derived from an EMBL/GenBank/DDBJ whole genome shotgun (WGS) entry which is preliminary data.</text>
</comment>
<feature type="non-terminal residue" evidence="1">
    <location>
        <position position="1"/>
    </location>
</feature>
<dbReference type="AlphaFoldDB" id="A0A0F9HUF1"/>
<dbReference type="EMBL" id="LAZR01015915">
    <property type="protein sequence ID" value="KKM06777.1"/>
    <property type="molecule type" value="Genomic_DNA"/>
</dbReference>
<sequence>TITIDSTAGGGGGGTVSDAMVGTDGITVLSGTPTASETTISGFRTEFLSASGTLVKKTGDTMTGDLDITAARLIIAPGTAALPGLYLDGDPDTGIASTAPNSVSFTAGGNANFSVNSSSVLLAVPAKAFSGDPTDPQYSFTLHGGGGMYLDGFNGPIGLSTGGISALEIDPDDQTIDIPFGLTVSGVPVDTVGPSTKTKNIAVEDPTASEDISWFFTPIAITVTEVTAVNVGSSPSVTISIMHNTDRNAAGNNVLTSATAITNTTTGQNPAIAGDVTIPIDSFVWLETSAQSGTVDILLVSLTYTED</sequence>